<dbReference type="AlphaFoldDB" id="A0AAV7STL4"/>
<dbReference type="Proteomes" id="UP001066276">
    <property type="component" value="Chromosome 4_2"/>
</dbReference>
<evidence type="ECO:0000313" key="2">
    <source>
        <dbReference type="Proteomes" id="UP001066276"/>
    </source>
</evidence>
<comment type="caution">
    <text evidence="1">The sequence shown here is derived from an EMBL/GenBank/DDBJ whole genome shotgun (WGS) entry which is preliminary data.</text>
</comment>
<protein>
    <submittedName>
        <fullName evidence="1">Uncharacterized protein</fullName>
    </submittedName>
</protein>
<accession>A0AAV7STL4</accession>
<proteinExistence type="predicted"/>
<gene>
    <name evidence="1" type="ORF">NDU88_007738</name>
</gene>
<name>A0AAV7STL4_PLEWA</name>
<dbReference type="EMBL" id="JANPWB010000008">
    <property type="protein sequence ID" value="KAJ1167346.1"/>
    <property type="molecule type" value="Genomic_DNA"/>
</dbReference>
<keyword evidence="2" id="KW-1185">Reference proteome</keyword>
<reference evidence="1" key="1">
    <citation type="journal article" date="2022" name="bioRxiv">
        <title>Sequencing and chromosome-scale assembly of the giantPleurodeles waltlgenome.</title>
        <authorList>
            <person name="Brown T."/>
            <person name="Elewa A."/>
            <person name="Iarovenko S."/>
            <person name="Subramanian E."/>
            <person name="Araus A.J."/>
            <person name="Petzold A."/>
            <person name="Susuki M."/>
            <person name="Suzuki K.-i.T."/>
            <person name="Hayashi T."/>
            <person name="Toyoda A."/>
            <person name="Oliveira C."/>
            <person name="Osipova E."/>
            <person name="Leigh N.D."/>
            <person name="Simon A."/>
            <person name="Yun M.H."/>
        </authorList>
    </citation>
    <scope>NUCLEOTIDE SEQUENCE</scope>
    <source>
        <strain evidence="1">20211129_DDA</strain>
        <tissue evidence="1">Liver</tissue>
    </source>
</reference>
<organism evidence="1 2">
    <name type="scientific">Pleurodeles waltl</name>
    <name type="common">Iberian ribbed newt</name>
    <dbReference type="NCBI Taxonomy" id="8319"/>
    <lineage>
        <taxon>Eukaryota</taxon>
        <taxon>Metazoa</taxon>
        <taxon>Chordata</taxon>
        <taxon>Craniata</taxon>
        <taxon>Vertebrata</taxon>
        <taxon>Euteleostomi</taxon>
        <taxon>Amphibia</taxon>
        <taxon>Batrachia</taxon>
        <taxon>Caudata</taxon>
        <taxon>Salamandroidea</taxon>
        <taxon>Salamandridae</taxon>
        <taxon>Pleurodelinae</taxon>
        <taxon>Pleurodeles</taxon>
    </lineage>
</organism>
<sequence length="282" mass="32079">MFIFCKPTYSIPIGPLTGDMHMVMIGKTPAVSSNINEEAEACPIEHDDEDSEIKRSLNIITVMADINPTIIPNIKEEQKYCSVDGQETEMKGRTNNPVDKNIPSLEYMKDKVGGSQAKAKSRYEEIKRVKDIVFNVGDRVRVRRTLKLKGSKYFQETKVVQVFMHSVRVEDGKWWSKRKVAIVGKGVDRVADMLIFQTHDKGFVDYESGVRDASDLQEGRMFYEPGVLDGEDVVVRYAGRDTCRTLDSQDEIQDSVQDGSLNRCLSKRACIKPKYLDDYVFK</sequence>
<evidence type="ECO:0000313" key="1">
    <source>
        <dbReference type="EMBL" id="KAJ1167346.1"/>
    </source>
</evidence>